<dbReference type="OrthoDB" id="9795496at2"/>
<gene>
    <name evidence="7" type="ORF">MEBOL_004111</name>
</gene>
<sequence>MLDRHELNSPSLTMLRNPSLRTESLAALGTFSTLAAGAAVWGARVTSSRQPWYRRLRKPPFQPPSWVFAPVWTALYGLMSVSAWRVWNRPAGPRRSWALALWGVQMGFNALWSPLFFGAHRPRTALVDIAALGVSLAAYTGVARKVDRGAAWMMVPYLAWVGFASALNEEIVRRNPRRMPSLGRG</sequence>
<evidence type="ECO:0000256" key="3">
    <source>
        <dbReference type="ARBA" id="ARBA00022692"/>
    </source>
</evidence>
<dbReference type="PANTHER" id="PTHR10057:SF0">
    <property type="entry name" value="TRANSLOCATOR PROTEIN"/>
    <property type="match status" value="1"/>
</dbReference>
<keyword evidence="5 6" id="KW-0472">Membrane</keyword>
<evidence type="ECO:0000256" key="2">
    <source>
        <dbReference type="ARBA" id="ARBA00007524"/>
    </source>
</evidence>
<dbReference type="FunFam" id="1.20.1260.100:FF:000001">
    <property type="entry name" value="translocator protein 2"/>
    <property type="match status" value="1"/>
</dbReference>
<dbReference type="KEGG" id="mbd:MEBOL_004111"/>
<evidence type="ECO:0000256" key="5">
    <source>
        <dbReference type="ARBA" id="ARBA00023136"/>
    </source>
</evidence>
<dbReference type="InterPro" id="IPR038330">
    <property type="entry name" value="TspO/MBR-related_sf"/>
</dbReference>
<evidence type="ECO:0000313" key="7">
    <source>
        <dbReference type="EMBL" id="ATB30650.1"/>
    </source>
</evidence>
<evidence type="ECO:0000313" key="8">
    <source>
        <dbReference type="Proteomes" id="UP000217289"/>
    </source>
</evidence>
<feature type="transmembrane region" description="Helical" evidence="6">
    <location>
        <begin position="125"/>
        <end position="143"/>
    </location>
</feature>
<dbReference type="Proteomes" id="UP000217289">
    <property type="component" value="Chromosome"/>
</dbReference>
<dbReference type="Gene3D" id="1.20.1260.100">
    <property type="entry name" value="TspO/MBR protein"/>
    <property type="match status" value="1"/>
</dbReference>
<feature type="transmembrane region" description="Helical" evidence="6">
    <location>
        <begin position="66"/>
        <end position="87"/>
    </location>
</feature>
<comment type="subcellular location">
    <subcellularLocation>
        <location evidence="1">Membrane</location>
        <topology evidence="1">Multi-pass membrane protein</topology>
    </subcellularLocation>
</comment>
<dbReference type="EMBL" id="CP022163">
    <property type="protein sequence ID" value="ATB30650.1"/>
    <property type="molecule type" value="Genomic_DNA"/>
</dbReference>
<dbReference type="Pfam" id="PF03073">
    <property type="entry name" value="TspO_MBR"/>
    <property type="match status" value="1"/>
</dbReference>
<keyword evidence="4 6" id="KW-1133">Transmembrane helix</keyword>
<dbReference type="GO" id="GO:0033013">
    <property type="term" value="P:tetrapyrrole metabolic process"/>
    <property type="evidence" value="ECO:0007669"/>
    <property type="project" value="UniProtKB-ARBA"/>
</dbReference>
<evidence type="ECO:0000256" key="6">
    <source>
        <dbReference type="SAM" id="Phobius"/>
    </source>
</evidence>
<organism evidence="7 8">
    <name type="scientific">Melittangium boletus DSM 14713</name>
    <dbReference type="NCBI Taxonomy" id="1294270"/>
    <lineage>
        <taxon>Bacteria</taxon>
        <taxon>Pseudomonadati</taxon>
        <taxon>Myxococcota</taxon>
        <taxon>Myxococcia</taxon>
        <taxon>Myxococcales</taxon>
        <taxon>Cystobacterineae</taxon>
        <taxon>Archangiaceae</taxon>
        <taxon>Melittangium</taxon>
    </lineage>
</organism>
<accession>A0A250IHF0</accession>
<proteinExistence type="inferred from homology"/>
<protein>
    <submittedName>
        <fullName evidence="7">TspO/MBR family protein</fullName>
    </submittedName>
</protein>
<dbReference type="GO" id="GO:0016020">
    <property type="term" value="C:membrane"/>
    <property type="evidence" value="ECO:0007669"/>
    <property type="project" value="UniProtKB-SubCell"/>
</dbReference>
<keyword evidence="8" id="KW-1185">Reference proteome</keyword>
<dbReference type="RefSeq" id="WP_095979074.1">
    <property type="nucleotide sequence ID" value="NZ_CP022163.1"/>
</dbReference>
<keyword evidence="3 6" id="KW-0812">Transmembrane</keyword>
<feature type="transmembrane region" description="Helical" evidence="6">
    <location>
        <begin position="99"/>
        <end position="118"/>
    </location>
</feature>
<dbReference type="PIRSF" id="PIRSF005859">
    <property type="entry name" value="PBR"/>
    <property type="match status" value="1"/>
</dbReference>
<dbReference type="PANTHER" id="PTHR10057">
    <property type="entry name" value="PERIPHERAL-TYPE BENZODIAZEPINE RECEPTOR"/>
    <property type="match status" value="1"/>
</dbReference>
<name>A0A250IHF0_9BACT</name>
<dbReference type="InterPro" id="IPR004307">
    <property type="entry name" value="TspO_MBR"/>
</dbReference>
<feature type="transmembrane region" description="Helical" evidence="6">
    <location>
        <begin position="149"/>
        <end position="168"/>
    </location>
</feature>
<comment type="similarity">
    <text evidence="2">Belongs to the TspO/BZRP family.</text>
</comment>
<reference evidence="7 8" key="1">
    <citation type="submission" date="2017-06" db="EMBL/GenBank/DDBJ databases">
        <authorList>
            <person name="Kim H.J."/>
            <person name="Triplett B.A."/>
        </authorList>
    </citation>
    <scope>NUCLEOTIDE SEQUENCE [LARGE SCALE GENOMIC DNA]</scope>
    <source>
        <strain evidence="7 8">DSM 14713</strain>
    </source>
</reference>
<evidence type="ECO:0000256" key="1">
    <source>
        <dbReference type="ARBA" id="ARBA00004141"/>
    </source>
</evidence>
<evidence type="ECO:0000256" key="4">
    <source>
        <dbReference type="ARBA" id="ARBA00022989"/>
    </source>
</evidence>
<dbReference type="CDD" id="cd15904">
    <property type="entry name" value="TSPO_MBR"/>
    <property type="match status" value="1"/>
</dbReference>
<feature type="transmembrane region" description="Helical" evidence="6">
    <location>
        <begin position="24"/>
        <end position="45"/>
    </location>
</feature>
<dbReference type="AlphaFoldDB" id="A0A250IHF0"/>